<dbReference type="OrthoDB" id="25257at2157"/>
<organism evidence="5 6">
    <name type="scientific">Methanobrevibacter woesei</name>
    <dbReference type="NCBI Taxonomy" id="190976"/>
    <lineage>
        <taxon>Archaea</taxon>
        <taxon>Methanobacteriati</taxon>
        <taxon>Methanobacteriota</taxon>
        <taxon>Methanomada group</taxon>
        <taxon>Methanobacteria</taxon>
        <taxon>Methanobacteriales</taxon>
        <taxon>Methanobacteriaceae</taxon>
        <taxon>Methanobrevibacter</taxon>
    </lineage>
</organism>
<dbReference type="InterPro" id="IPR028939">
    <property type="entry name" value="P5C_Rdtase_cat_N"/>
</dbReference>
<sequence>MNIGIIGYGNIGELLTLNILNLNEDYKLFISNKTHSKIDKFENNDDVVICSSNKEVALNCDKIIIAVKSPQLIDVIAEINPYLKEKAFIIHTCAGIGFDEISKVYDKPVTCVIPSIASSICENKDKKGVSLIYNNANLASENKTFVKDLFSKFSIVKEVKNQKELELFTVITSCMPAFVALNIKSFVDFMALNYDLNKNELFDLLSETVTSSSNLLSSNIFTADELMGKVATKKGITQKGLDLLDDELPEIYENLLNTLLK</sequence>
<evidence type="ECO:0000313" key="6">
    <source>
        <dbReference type="Proteomes" id="UP000245577"/>
    </source>
</evidence>
<evidence type="ECO:0000256" key="2">
    <source>
        <dbReference type="PIRSR" id="PIRSR000193-1"/>
    </source>
</evidence>
<name>A0A2U1S840_9EURY</name>
<dbReference type="Gene3D" id="3.40.50.720">
    <property type="entry name" value="NAD(P)-binding Rossmann-like Domain"/>
    <property type="match status" value="1"/>
</dbReference>
<reference evidence="5 6" key="1">
    <citation type="submission" date="2017-03" db="EMBL/GenBank/DDBJ databases">
        <title>Genome sequence of Methanobrevibacter wosei.</title>
        <authorList>
            <person name="Poehlein A."/>
            <person name="Seedorf H."/>
            <person name="Daniel R."/>
        </authorList>
    </citation>
    <scope>NUCLEOTIDE SEQUENCE [LARGE SCALE GENOMIC DNA]</scope>
    <source>
        <strain evidence="5 6">DSM 11979</strain>
    </source>
</reference>
<dbReference type="Proteomes" id="UP000245577">
    <property type="component" value="Unassembled WGS sequence"/>
</dbReference>
<comment type="caution">
    <text evidence="5">The sequence shown here is derived from an EMBL/GenBank/DDBJ whole genome shotgun (WGS) entry which is preliminary data.</text>
</comment>
<dbReference type="InterPro" id="IPR000304">
    <property type="entry name" value="Pyrroline-COOH_reductase"/>
</dbReference>
<dbReference type="GO" id="GO:0004735">
    <property type="term" value="F:pyrroline-5-carboxylate reductase activity"/>
    <property type="evidence" value="ECO:0007669"/>
    <property type="project" value="UniProtKB-EC"/>
</dbReference>
<protein>
    <submittedName>
        <fullName evidence="5">Pyrroline-5-carboxylate reductase</fullName>
        <ecNumber evidence="5">1.5.1.2</ecNumber>
    </submittedName>
</protein>
<evidence type="ECO:0000313" key="5">
    <source>
        <dbReference type="EMBL" id="PWB86296.1"/>
    </source>
</evidence>
<gene>
    <name evidence="5" type="primary">proC</name>
    <name evidence="5" type="ORF">MBBWO_11510</name>
</gene>
<proteinExistence type="inferred from homology"/>
<dbReference type="InterPro" id="IPR008927">
    <property type="entry name" value="6-PGluconate_DH-like_C_sf"/>
</dbReference>
<keyword evidence="2" id="KW-0521">NADP</keyword>
<comment type="similarity">
    <text evidence="1">Belongs to the pyrroline-5-carboxylate reductase family.</text>
</comment>
<dbReference type="Pfam" id="PF14748">
    <property type="entry name" value="P5CR_dimer"/>
    <property type="match status" value="1"/>
</dbReference>
<dbReference type="PANTHER" id="PTHR11645:SF53">
    <property type="entry name" value="PYRROLINE-5-CARBOXYLATE REDUCTASE 3"/>
    <property type="match status" value="1"/>
</dbReference>
<dbReference type="Pfam" id="PF03807">
    <property type="entry name" value="F420_oxidored"/>
    <property type="match status" value="1"/>
</dbReference>
<feature type="domain" description="Pyrroline-5-carboxylate reductase dimerisation" evidence="4">
    <location>
        <begin position="163"/>
        <end position="251"/>
    </location>
</feature>
<dbReference type="EMBL" id="MZGU01000004">
    <property type="protein sequence ID" value="PWB86296.1"/>
    <property type="molecule type" value="Genomic_DNA"/>
</dbReference>
<dbReference type="SUPFAM" id="SSF48179">
    <property type="entry name" value="6-phosphogluconate dehydrogenase C-terminal domain-like"/>
    <property type="match status" value="1"/>
</dbReference>
<dbReference type="Gene3D" id="1.10.3730.10">
    <property type="entry name" value="ProC C-terminal domain-like"/>
    <property type="match status" value="1"/>
</dbReference>
<dbReference type="AlphaFoldDB" id="A0A2U1S840"/>
<dbReference type="EC" id="1.5.1.2" evidence="5"/>
<evidence type="ECO:0000259" key="4">
    <source>
        <dbReference type="Pfam" id="PF14748"/>
    </source>
</evidence>
<keyword evidence="6" id="KW-1185">Reference proteome</keyword>
<dbReference type="PIRSF" id="PIRSF000193">
    <property type="entry name" value="Pyrrol-5-carb_rd"/>
    <property type="match status" value="1"/>
</dbReference>
<evidence type="ECO:0000259" key="3">
    <source>
        <dbReference type="Pfam" id="PF03807"/>
    </source>
</evidence>
<feature type="binding site" evidence="2">
    <location>
        <position position="53"/>
    </location>
    <ligand>
        <name>NADPH</name>
        <dbReference type="ChEBI" id="CHEBI:57783"/>
    </ligand>
</feature>
<dbReference type="GO" id="GO:0055129">
    <property type="term" value="P:L-proline biosynthetic process"/>
    <property type="evidence" value="ECO:0007669"/>
    <property type="project" value="TreeGrafter"/>
</dbReference>
<dbReference type="InterPro" id="IPR029036">
    <property type="entry name" value="P5CR_dimer"/>
</dbReference>
<dbReference type="PANTHER" id="PTHR11645">
    <property type="entry name" value="PYRROLINE-5-CARBOXYLATE REDUCTASE"/>
    <property type="match status" value="1"/>
</dbReference>
<feature type="domain" description="Pyrroline-5-carboxylate reductase catalytic N-terminal" evidence="3">
    <location>
        <begin position="3"/>
        <end position="89"/>
    </location>
</feature>
<dbReference type="SUPFAM" id="SSF51735">
    <property type="entry name" value="NAD(P)-binding Rossmann-fold domains"/>
    <property type="match status" value="1"/>
</dbReference>
<dbReference type="InterPro" id="IPR036291">
    <property type="entry name" value="NAD(P)-bd_dom_sf"/>
</dbReference>
<accession>A0A2U1S840</accession>
<keyword evidence="5" id="KW-0560">Oxidoreductase</keyword>
<dbReference type="RefSeq" id="WP_116669924.1">
    <property type="nucleotide sequence ID" value="NZ_MZGU01000004.1"/>
</dbReference>
<evidence type="ECO:0000256" key="1">
    <source>
        <dbReference type="ARBA" id="ARBA00005525"/>
    </source>
</evidence>